<dbReference type="GeneID" id="7828155"/>
<feature type="coiled-coil region" evidence="1">
    <location>
        <begin position="248"/>
        <end position="317"/>
    </location>
</feature>
<gene>
    <name evidence="2" type="ORF">TTHERM_00105410</name>
</gene>
<reference evidence="3" key="1">
    <citation type="journal article" date="2006" name="PLoS Biol.">
        <title>Macronuclear genome sequence of the ciliate Tetrahymena thermophila, a model eukaryote.</title>
        <authorList>
            <person name="Eisen J.A."/>
            <person name="Coyne R.S."/>
            <person name="Wu M."/>
            <person name="Wu D."/>
            <person name="Thiagarajan M."/>
            <person name="Wortman J.R."/>
            <person name="Badger J.H."/>
            <person name="Ren Q."/>
            <person name="Amedeo P."/>
            <person name="Jones K.M."/>
            <person name="Tallon L.J."/>
            <person name="Delcher A.L."/>
            <person name="Salzberg S.L."/>
            <person name="Silva J.C."/>
            <person name="Haas B.J."/>
            <person name="Majoros W.H."/>
            <person name="Farzad M."/>
            <person name="Carlton J.M."/>
            <person name="Smith R.K. Jr."/>
            <person name="Garg J."/>
            <person name="Pearlman R.E."/>
            <person name="Karrer K.M."/>
            <person name="Sun L."/>
            <person name="Manning G."/>
            <person name="Elde N.C."/>
            <person name="Turkewitz A.P."/>
            <person name="Asai D.J."/>
            <person name="Wilkes D.E."/>
            <person name="Wang Y."/>
            <person name="Cai H."/>
            <person name="Collins K."/>
            <person name="Stewart B.A."/>
            <person name="Lee S.R."/>
            <person name="Wilamowska K."/>
            <person name="Weinberg Z."/>
            <person name="Ruzzo W.L."/>
            <person name="Wloga D."/>
            <person name="Gaertig J."/>
            <person name="Frankel J."/>
            <person name="Tsao C.-C."/>
            <person name="Gorovsky M.A."/>
            <person name="Keeling P.J."/>
            <person name="Waller R.F."/>
            <person name="Patron N.J."/>
            <person name="Cherry J.M."/>
            <person name="Stover N.A."/>
            <person name="Krieger C.J."/>
            <person name="del Toro C."/>
            <person name="Ryder H.F."/>
            <person name="Williamson S.C."/>
            <person name="Barbeau R.A."/>
            <person name="Hamilton E.P."/>
            <person name="Orias E."/>
        </authorList>
    </citation>
    <scope>NUCLEOTIDE SEQUENCE [LARGE SCALE GENOMIC DNA]</scope>
    <source>
        <strain evidence="3">SB210</strain>
    </source>
</reference>
<dbReference type="AlphaFoldDB" id="Q234F7"/>
<name>Q234F7_TETTS</name>
<dbReference type="InParanoid" id="Q234F7"/>
<evidence type="ECO:0000256" key="1">
    <source>
        <dbReference type="SAM" id="Coils"/>
    </source>
</evidence>
<dbReference type="Proteomes" id="UP000009168">
    <property type="component" value="Unassembled WGS sequence"/>
</dbReference>
<dbReference type="EMBL" id="GG662767">
    <property type="protein sequence ID" value="EAR92046.2"/>
    <property type="molecule type" value="Genomic_DNA"/>
</dbReference>
<dbReference type="HOGENOM" id="CLU_673535_0_0_1"/>
<dbReference type="RefSeq" id="XP_001012291.2">
    <property type="nucleotide sequence ID" value="XM_001012291.2"/>
</dbReference>
<accession>Q234F7</accession>
<evidence type="ECO:0000313" key="2">
    <source>
        <dbReference type="EMBL" id="EAR92046.2"/>
    </source>
</evidence>
<protein>
    <submittedName>
        <fullName evidence="2">Uncharacterized protein</fullName>
    </submittedName>
</protein>
<keyword evidence="1" id="KW-0175">Coiled coil</keyword>
<keyword evidence="3" id="KW-1185">Reference proteome</keyword>
<organism evidence="2 3">
    <name type="scientific">Tetrahymena thermophila (strain SB210)</name>
    <dbReference type="NCBI Taxonomy" id="312017"/>
    <lineage>
        <taxon>Eukaryota</taxon>
        <taxon>Sar</taxon>
        <taxon>Alveolata</taxon>
        <taxon>Ciliophora</taxon>
        <taxon>Intramacronucleata</taxon>
        <taxon>Oligohymenophorea</taxon>
        <taxon>Hymenostomatida</taxon>
        <taxon>Tetrahymenina</taxon>
        <taxon>Tetrahymenidae</taxon>
        <taxon>Tetrahymena</taxon>
    </lineage>
</organism>
<feature type="coiled-coil region" evidence="1">
    <location>
        <begin position="373"/>
        <end position="407"/>
    </location>
</feature>
<dbReference type="KEGG" id="tet:TTHERM_00105410"/>
<sequence length="411" mass="47576">MIQNSQVIGLSYNNLQYSSNPYQSVIKPDQINGTTLSYAEQNQQYNSQIQANSLSQVAPVTQKPDIYGVQSYSYVTNSQFNAQQPKAYAISEYNTYNSQIEPIKQIRQTQPASEANPIIASTQFTLNQNAINQQEQLDLDQWKPKNSVHQFDQQVNKSPLKVSTTPNNGLSPYLSTNQQPYFVTQIEENNFESILNGKNNEIEYWKQKCTKVQKQLEESDVKLNYLSIQYDNLRSQYLTLQESLDSQKLVLQQEIEQKEMIIKNLQQQNGTLNDMYTKATNDYAASNQQKIEQDLKISELQRQIQEFQLKNQNIEQDEVIKRAARPIFENKHSVTSSRVVVVDNHLKQGGSMQHESEIVKAQFEMIDRQNSLIEYQKQQIMEKDQRIANLQQQLWDLQEMVNSSKGKSVFC</sequence>
<proteinExistence type="predicted"/>
<evidence type="ECO:0000313" key="3">
    <source>
        <dbReference type="Proteomes" id="UP000009168"/>
    </source>
</evidence>